<comment type="caution">
    <text evidence="2">The sequence shown here is derived from an EMBL/GenBank/DDBJ whole genome shotgun (WGS) entry which is preliminary data.</text>
</comment>
<proteinExistence type="predicted"/>
<feature type="region of interest" description="Disordered" evidence="1">
    <location>
        <begin position="35"/>
        <end position="75"/>
    </location>
</feature>
<evidence type="ECO:0000313" key="3">
    <source>
        <dbReference type="Proteomes" id="UP000292282"/>
    </source>
</evidence>
<organism evidence="2 3">
    <name type="scientific">Hamiltosporidium tvaerminnensis</name>
    <dbReference type="NCBI Taxonomy" id="1176355"/>
    <lineage>
        <taxon>Eukaryota</taxon>
        <taxon>Fungi</taxon>
        <taxon>Fungi incertae sedis</taxon>
        <taxon>Microsporidia</taxon>
        <taxon>Dubosqiidae</taxon>
        <taxon>Hamiltosporidium</taxon>
    </lineage>
</organism>
<dbReference type="VEuPathDB" id="MicrosporidiaDB:CWI38_2441p0010"/>
<accession>A0A4Q9LGV7</accession>
<evidence type="ECO:0000256" key="1">
    <source>
        <dbReference type="SAM" id="MobiDB-lite"/>
    </source>
</evidence>
<dbReference type="AlphaFoldDB" id="A0A4Q9LGV7"/>
<keyword evidence="3" id="KW-1185">Reference proteome</keyword>
<gene>
    <name evidence="2" type="ORF">CWI38_2441p0010</name>
</gene>
<dbReference type="Proteomes" id="UP000292282">
    <property type="component" value="Unassembled WGS sequence"/>
</dbReference>
<evidence type="ECO:0000313" key="2">
    <source>
        <dbReference type="EMBL" id="TBU07177.1"/>
    </source>
</evidence>
<reference evidence="2 3" key="1">
    <citation type="submission" date="2017-12" db="EMBL/GenBank/DDBJ databases">
        <authorList>
            <person name="Pombert J.-F."/>
            <person name="Haag K.L."/>
            <person name="Ebert D."/>
        </authorList>
    </citation>
    <scope>NUCLEOTIDE SEQUENCE [LARGE SCALE GENOMIC DNA]</scope>
    <source>
        <strain evidence="2">IL-G-3</strain>
    </source>
</reference>
<dbReference type="EMBL" id="PITK01002441">
    <property type="protein sequence ID" value="TBU07177.1"/>
    <property type="molecule type" value="Genomic_DNA"/>
</dbReference>
<protein>
    <submittedName>
        <fullName evidence="2">Uncharacterized protein</fullName>
    </submittedName>
</protein>
<feature type="compositionally biased region" description="Basic and acidic residues" evidence="1">
    <location>
        <begin position="35"/>
        <end position="53"/>
    </location>
</feature>
<name>A0A4Q9LGV7_9MICR</name>
<sequence>MHSVYSTERTVETISCDRRRRLEASMCVIMRAEMHEEPTHSLKQASREEDGAKNLKAKNSAPFVSEEGTTIENRR</sequence>